<dbReference type="EMBL" id="MRCB01000023">
    <property type="protein sequence ID" value="OKH21094.1"/>
    <property type="molecule type" value="Genomic_DNA"/>
</dbReference>
<name>A0A1U7HC03_9CYAN</name>
<dbReference type="RefSeq" id="WP_073600692.1">
    <property type="nucleotide sequence ID" value="NZ_MRCB01000023.1"/>
</dbReference>
<dbReference type="Proteomes" id="UP000186868">
    <property type="component" value="Unassembled WGS sequence"/>
</dbReference>
<dbReference type="OrthoDB" id="573945at2"/>
<evidence type="ECO:0000313" key="2">
    <source>
        <dbReference type="Proteomes" id="UP000186868"/>
    </source>
</evidence>
<organism evidence="1 2">
    <name type="scientific">Hydrococcus rivularis NIES-593</name>
    <dbReference type="NCBI Taxonomy" id="1921803"/>
    <lineage>
        <taxon>Bacteria</taxon>
        <taxon>Bacillati</taxon>
        <taxon>Cyanobacteriota</taxon>
        <taxon>Cyanophyceae</taxon>
        <taxon>Pleurocapsales</taxon>
        <taxon>Hydrococcaceae</taxon>
        <taxon>Hydrococcus</taxon>
    </lineage>
</organism>
<gene>
    <name evidence="1" type="ORF">NIES593_16845</name>
</gene>
<accession>A0A1U7HC03</accession>
<sequence>MTLSNIAQTGSNVQWRLLPSPQPNSWVRLLECLNPFCHDEALLLCQESESEWVAWIPDHGEAILHISQFSLIR</sequence>
<proteinExistence type="predicted"/>
<keyword evidence="2" id="KW-1185">Reference proteome</keyword>
<protein>
    <submittedName>
        <fullName evidence="1">Uncharacterized protein</fullName>
    </submittedName>
</protein>
<comment type="caution">
    <text evidence="1">The sequence shown here is derived from an EMBL/GenBank/DDBJ whole genome shotgun (WGS) entry which is preliminary data.</text>
</comment>
<evidence type="ECO:0000313" key="1">
    <source>
        <dbReference type="EMBL" id="OKH21094.1"/>
    </source>
</evidence>
<dbReference type="AlphaFoldDB" id="A0A1U7HC03"/>
<reference evidence="1 2" key="1">
    <citation type="submission" date="2016-11" db="EMBL/GenBank/DDBJ databases">
        <title>Draft Genome Sequences of Nine Cyanobacterial Strains from Diverse Habitats.</title>
        <authorList>
            <person name="Zhu T."/>
            <person name="Hou S."/>
            <person name="Lu X."/>
            <person name="Hess W.R."/>
        </authorList>
    </citation>
    <scope>NUCLEOTIDE SEQUENCE [LARGE SCALE GENOMIC DNA]</scope>
    <source>
        <strain evidence="1 2">NIES-593</strain>
    </source>
</reference>